<dbReference type="Gene3D" id="3.40.50.1820">
    <property type="entry name" value="alpha/beta hydrolase"/>
    <property type="match status" value="1"/>
</dbReference>
<gene>
    <name evidence="3" type="ORF">GGD90_000756</name>
</gene>
<feature type="transmembrane region" description="Helical" evidence="1">
    <location>
        <begin position="516"/>
        <end position="534"/>
    </location>
</feature>
<dbReference type="Pfam" id="PF12146">
    <property type="entry name" value="Hydrolase_4"/>
    <property type="match status" value="1"/>
</dbReference>
<comment type="caution">
    <text evidence="3">The sequence shown here is derived from an EMBL/GenBank/DDBJ whole genome shotgun (WGS) entry which is preliminary data.</text>
</comment>
<keyword evidence="4" id="KW-1185">Reference proteome</keyword>
<dbReference type="PANTHER" id="PTHR22946">
    <property type="entry name" value="DIENELACTONE HYDROLASE DOMAIN-CONTAINING PROTEIN-RELATED"/>
    <property type="match status" value="1"/>
</dbReference>
<name>A0A840GDU2_RHOTE</name>
<feature type="transmembrane region" description="Helical" evidence="1">
    <location>
        <begin position="354"/>
        <end position="373"/>
    </location>
</feature>
<feature type="transmembrane region" description="Helical" evidence="1">
    <location>
        <begin position="454"/>
        <end position="475"/>
    </location>
</feature>
<dbReference type="AlphaFoldDB" id="A0A840GDU2"/>
<dbReference type="EMBL" id="JACIGE010000002">
    <property type="protein sequence ID" value="MBB4246399.1"/>
    <property type="molecule type" value="Genomic_DNA"/>
</dbReference>
<dbReference type="InterPro" id="IPR029058">
    <property type="entry name" value="AB_hydrolase_fold"/>
</dbReference>
<sequence length="595" mass="62201">MSMLFRKSSRSGGAYPAALLVAFAALLALAAAVWHFTRAADGISVSRLVIGQTPATLFAPASGAKAPVVVIAHGFAGSQQLMQPFALTLARNGYVALSFDFPGHGANPQPLAGGADDEAALDASTRALLASLGEVVAYAHTLEQGDGRLALVGHSMASDIVIRYAREHPEVAATVAASAFSKEVTATLPKNLLVIYGALEPSMLLDQGREMVAQASPATPPTQLRERETFGSFADGTARRLVLSSGVEHIGVLYSRETLAETADWLDHAFARSGGSAGSAFIDARGGAIGLLYLGLLLLAWPLSCLLPRLSPQPLGAALSWREAWPVIVLPALATPLLLAYAPADLLPLLLGGYLVQHFALYAVLSALGLLWVERTRRRQQRPPVIAASVSRRFLQTPFIGRHLVADEGVAARLALADGSPDVLSLGAGAAPAAGTGGPESAPASLTARGTQPLLLAVLATSAYSLFAVGLPTGAWVSNFIPDVSRAPLIAALLLGTLPFFVVEEWATRGVGAPRALVPASRAAFLVSLMLAVAVNASQLFFLVIIIPVILVLFLVYGLFSEWVYRRTGQPLIGAVASALSFAWLIAVSFPVMAR</sequence>
<dbReference type="RefSeq" id="WP_153115938.1">
    <property type="nucleotide sequence ID" value="NZ_JACIGE010000002.1"/>
</dbReference>
<dbReference type="InterPro" id="IPR050261">
    <property type="entry name" value="FrsA_esterase"/>
</dbReference>
<dbReference type="SUPFAM" id="SSF53474">
    <property type="entry name" value="alpha/beta-Hydrolases"/>
    <property type="match status" value="1"/>
</dbReference>
<dbReference type="OrthoDB" id="504769at2"/>
<reference evidence="3 4" key="1">
    <citation type="submission" date="2020-08" db="EMBL/GenBank/DDBJ databases">
        <title>Genome sequencing of Purple Non-Sulfur Bacteria from various extreme environments.</title>
        <authorList>
            <person name="Mayer M."/>
        </authorList>
    </citation>
    <scope>NUCLEOTIDE SEQUENCE [LARGE SCALE GENOMIC DNA]</scope>
    <source>
        <strain evidence="3 4">2761</strain>
    </source>
</reference>
<proteinExistence type="predicted"/>
<keyword evidence="1" id="KW-0472">Membrane</keyword>
<dbReference type="InterPro" id="IPR022742">
    <property type="entry name" value="Hydrolase_4"/>
</dbReference>
<evidence type="ECO:0000259" key="2">
    <source>
        <dbReference type="Pfam" id="PF12146"/>
    </source>
</evidence>
<accession>A0A840GDU2</accession>
<evidence type="ECO:0000313" key="4">
    <source>
        <dbReference type="Proteomes" id="UP000587070"/>
    </source>
</evidence>
<feature type="transmembrane region" description="Helical" evidence="1">
    <location>
        <begin position="572"/>
        <end position="594"/>
    </location>
</feature>
<evidence type="ECO:0000313" key="3">
    <source>
        <dbReference type="EMBL" id="MBB4246399.1"/>
    </source>
</evidence>
<feature type="transmembrane region" description="Helical" evidence="1">
    <location>
        <begin position="540"/>
        <end position="560"/>
    </location>
</feature>
<feature type="domain" description="Serine aminopeptidase S33" evidence="2">
    <location>
        <begin position="67"/>
        <end position="197"/>
    </location>
</feature>
<feature type="transmembrane region" description="Helical" evidence="1">
    <location>
        <begin position="324"/>
        <end position="342"/>
    </location>
</feature>
<dbReference type="GO" id="GO:0016787">
    <property type="term" value="F:hydrolase activity"/>
    <property type="evidence" value="ECO:0007669"/>
    <property type="project" value="UniProtKB-KW"/>
</dbReference>
<keyword evidence="1" id="KW-0812">Transmembrane</keyword>
<feature type="transmembrane region" description="Helical" evidence="1">
    <location>
        <begin position="487"/>
        <end position="504"/>
    </location>
</feature>
<keyword evidence="3" id="KW-0378">Hydrolase</keyword>
<protein>
    <submittedName>
        <fullName evidence="3">Dienelactone hydrolase</fullName>
    </submittedName>
</protein>
<dbReference type="Proteomes" id="UP000587070">
    <property type="component" value="Unassembled WGS sequence"/>
</dbReference>
<keyword evidence="1" id="KW-1133">Transmembrane helix</keyword>
<organism evidence="3 4">
    <name type="scientific">Rhodocyclus tenuis</name>
    <name type="common">Rhodospirillum tenue</name>
    <dbReference type="NCBI Taxonomy" id="1066"/>
    <lineage>
        <taxon>Bacteria</taxon>
        <taxon>Pseudomonadati</taxon>
        <taxon>Pseudomonadota</taxon>
        <taxon>Betaproteobacteria</taxon>
        <taxon>Rhodocyclales</taxon>
        <taxon>Rhodocyclaceae</taxon>
        <taxon>Rhodocyclus</taxon>
    </lineage>
</organism>
<evidence type="ECO:0000256" key="1">
    <source>
        <dbReference type="SAM" id="Phobius"/>
    </source>
</evidence>
<feature type="transmembrane region" description="Helical" evidence="1">
    <location>
        <begin position="286"/>
        <end position="303"/>
    </location>
</feature>